<evidence type="ECO:0000259" key="11">
    <source>
        <dbReference type="PROSITE" id="PS52029"/>
    </source>
</evidence>
<dbReference type="AlphaFoldDB" id="A0A0T7F920"/>
<evidence type="ECO:0000256" key="7">
    <source>
        <dbReference type="ARBA" id="ARBA00022984"/>
    </source>
</evidence>
<dbReference type="Pfam" id="PF03734">
    <property type="entry name" value="YkuD"/>
    <property type="match status" value="1"/>
</dbReference>
<evidence type="ECO:0000256" key="2">
    <source>
        <dbReference type="ARBA" id="ARBA00005992"/>
    </source>
</evidence>
<evidence type="ECO:0000256" key="8">
    <source>
        <dbReference type="ARBA" id="ARBA00023316"/>
    </source>
</evidence>
<protein>
    <submittedName>
        <fullName evidence="12">ErfK/YbiS/YcfS/YnhG family protein</fullName>
    </submittedName>
</protein>
<evidence type="ECO:0000313" key="13">
    <source>
        <dbReference type="Proteomes" id="UP000046176"/>
    </source>
</evidence>
<dbReference type="GO" id="GO:0005576">
    <property type="term" value="C:extracellular region"/>
    <property type="evidence" value="ECO:0007669"/>
    <property type="project" value="TreeGrafter"/>
</dbReference>
<name>A0A0T7F920_NEOGA</name>
<evidence type="ECO:0000256" key="9">
    <source>
        <dbReference type="PROSITE-ProRule" id="PRU01373"/>
    </source>
</evidence>
<proteinExistence type="inferred from homology"/>
<organism evidence="12 13">
    <name type="scientific">Neorhizobium galegae bv. officinalis</name>
    <dbReference type="NCBI Taxonomy" id="323656"/>
    <lineage>
        <taxon>Bacteria</taxon>
        <taxon>Pseudomonadati</taxon>
        <taxon>Pseudomonadota</taxon>
        <taxon>Alphaproteobacteria</taxon>
        <taxon>Hyphomicrobiales</taxon>
        <taxon>Rhizobiaceae</taxon>
        <taxon>Rhizobium/Agrobacterium group</taxon>
        <taxon>Neorhizobium</taxon>
    </lineage>
</organism>
<dbReference type="Proteomes" id="UP000046176">
    <property type="component" value="Unassembled WGS sequence"/>
</dbReference>
<feature type="chain" id="PRO_5018317948" evidence="10">
    <location>
        <begin position="32"/>
        <end position="235"/>
    </location>
</feature>
<keyword evidence="6 9" id="KW-0133">Cell shape</keyword>
<evidence type="ECO:0000313" key="12">
    <source>
        <dbReference type="EMBL" id="CDZ31547.1"/>
    </source>
</evidence>
<evidence type="ECO:0000256" key="1">
    <source>
        <dbReference type="ARBA" id="ARBA00004752"/>
    </source>
</evidence>
<dbReference type="PANTHER" id="PTHR30582">
    <property type="entry name" value="L,D-TRANSPEPTIDASE"/>
    <property type="match status" value="1"/>
</dbReference>
<evidence type="ECO:0000256" key="4">
    <source>
        <dbReference type="ARBA" id="ARBA00022679"/>
    </source>
</evidence>
<dbReference type="GO" id="GO:0008360">
    <property type="term" value="P:regulation of cell shape"/>
    <property type="evidence" value="ECO:0007669"/>
    <property type="project" value="UniProtKB-UniRule"/>
</dbReference>
<dbReference type="SUPFAM" id="SSF141523">
    <property type="entry name" value="L,D-transpeptidase catalytic domain-like"/>
    <property type="match status" value="1"/>
</dbReference>
<evidence type="ECO:0000256" key="6">
    <source>
        <dbReference type="ARBA" id="ARBA00022960"/>
    </source>
</evidence>
<dbReference type="GO" id="GO:0071555">
    <property type="term" value="P:cell wall organization"/>
    <property type="evidence" value="ECO:0007669"/>
    <property type="project" value="UniProtKB-UniRule"/>
</dbReference>
<accession>A0A0T7F920</accession>
<dbReference type="GO" id="GO:0018104">
    <property type="term" value="P:peptidoglycan-protein cross-linking"/>
    <property type="evidence" value="ECO:0007669"/>
    <property type="project" value="TreeGrafter"/>
</dbReference>
<dbReference type="CDD" id="cd16913">
    <property type="entry name" value="YkuD_like"/>
    <property type="match status" value="1"/>
</dbReference>
<dbReference type="InterPro" id="IPR005490">
    <property type="entry name" value="LD_TPept_cat_dom"/>
</dbReference>
<feature type="domain" description="L,D-TPase catalytic" evidence="11">
    <location>
        <begin position="73"/>
        <end position="210"/>
    </location>
</feature>
<comment type="similarity">
    <text evidence="2">Belongs to the YkuD family.</text>
</comment>
<keyword evidence="3" id="KW-0328">Glycosyltransferase</keyword>
<reference evidence="12 13" key="1">
    <citation type="submission" date="2014-08" db="EMBL/GenBank/DDBJ databases">
        <authorList>
            <person name="Chen Y.-H."/>
        </authorList>
    </citation>
    <scope>NUCLEOTIDE SEQUENCE [LARGE SCALE GENOMIC DNA]</scope>
</reference>
<feature type="signal peptide" evidence="10">
    <location>
        <begin position="1"/>
        <end position="31"/>
    </location>
</feature>
<keyword evidence="8 9" id="KW-0961">Cell wall biogenesis/degradation</keyword>
<dbReference type="GO" id="GO:0071972">
    <property type="term" value="F:peptidoglycan L,D-transpeptidase activity"/>
    <property type="evidence" value="ECO:0007669"/>
    <property type="project" value="TreeGrafter"/>
</dbReference>
<keyword evidence="4" id="KW-0808">Transferase</keyword>
<dbReference type="UniPathway" id="UPA00219"/>
<keyword evidence="7 9" id="KW-0573">Peptidoglycan synthesis</keyword>
<dbReference type="EMBL" id="CCRH01000001">
    <property type="protein sequence ID" value="CDZ31547.1"/>
    <property type="molecule type" value="Genomic_DNA"/>
</dbReference>
<sequence>MRTGGMGAGKTFAMAVGMAGAIFFTAGHASAIGPAAAPIERPAGDVTLVAMPREVPEQFKRRVVRFSTTEKPGTIIVDTNNKFLYYIEGPNRATRYGIGVGREGFGWSGVVNVGRKAEWPSWTPPAEMRVRERRAGRILPAVQEGGIDNPLGARAMYLYKGGRDTIFRIHGTNQPWTIGLNMSSGCIRMMNKDVEHLYSRADIGTKVIVIGPGNRQGNVDFKDRGIDIFGTIFGG</sequence>
<keyword evidence="10" id="KW-0732">Signal</keyword>
<dbReference type="FunFam" id="2.40.440.10:FF:000002">
    <property type="entry name" value="L,D-transpeptidase ErfK/SrfK"/>
    <property type="match status" value="1"/>
</dbReference>
<dbReference type="GO" id="GO:0016757">
    <property type="term" value="F:glycosyltransferase activity"/>
    <property type="evidence" value="ECO:0007669"/>
    <property type="project" value="UniProtKB-KW"/>
</dbReference>
<evidence type="ECO:0000256" key="5">
    <source>
        <dbReference type="ARBA" id="ARBA00022801"/>
    </source>
</evidence>
<dbReference type="Gene3D" id="2.40.440.10">
    <property type="entry name" value="L,D-transpeptidase catalytic domain-like"/>
    <property type="match status" value="1"/>
</dbReference>
<keyword evidence="5" id="KW-0378">Hydrolase</keyword>
<dbReference type="InterPro" id="IPR050979">
    <property type="entry name" value="LD-transpeptidase"/>
</dbReference>
<evidence type="ECO:0000256" key="10">
    <source>
        <dbReference type="SAM" id="SignalP"/>
    </source>
</evidence>
<feature type="active site" description="Nucleophile" evidence="9">
    <location>
        <position position="186"/>
    </location>
</feature>
<dbReference type="PANTHER" id="PTHR30582:SF24">
    <property type="entry name" value="L,D-TRANSPEPTIDASE ERFK_SRFK-RELATED"/>
    <property type="match status" value="1"/>
</dbReference>
<dbReference type="InterPro" id="IPR038063">
    <property type="entry name" value="Transpep_catalytic_dom"/>
</dbReference>
<evidence type="ECO:0000256" key="3">
    <source>
        <dbReference type="ARBA" id="ARBA00022676"/>
    </source>
</evidence>
<gene>
    <name evidence="12" type="ORF">NGAL_HAMBI1145_03090</name>
</gene>
<feature type="active site" description="Proton donor/acceptor" evidence="9">
    <location>
        <position position="170"/>
    </location>
</feature>
<dbReference type="PROSITE" id="PS52029">
    <property type="entry name" value="LD_TPASE"/>
    <property type="match status" value="1"/>
</dbReference>
<comment type="pathway">
    <text evidence="1 9">Cell wall biogenesis; peptidoglycan biosynthesis.</text>
</comment>